<keyword evidence="6" id="KW-1185">Reference proteome</keyword>
<dbReference type="GO" id="GO:0005524">
    <property type="term" value="F:ATP binding"/>
    <property type="evidence" value="ECO:0007669"/>
    <property type="project" value="UniProtKB-KW"/>
</dbReference>
<name>A0A0B5E2S8_9RHOB</name>
<dbReference type="PANTHER" id="PTHR46268:SF27">
    <property type="entry name" value="UNIVERSAL STRESS PROTEIN RV2623"/>
    <property type="match status" value="1"/>
</dbReference>
<evidence type="ECO:0000313" key="6">
    <source>
        <dbReference type="Proteomes" id="UP000031521"/>
    </source>
</evidence>
<keyword evidence="3" id="KW-0067">ATP-binding</keyword>
<dbReference type="PANTHER" id="PTHR46268">
    <property type="entry name" value="STRESS RESPONSE PROTEIN NHAX"/>
    <property type="match status" value="1"/>
</dbReference>
<dbReference type="PRINTS" id="PR01438">
    <property type="entry name" value="UNVRSLSTRESS"/>
</dbReference>
<dbReference type="Proteomes" id="UP000031521">
    <property type="component" value="Chromosome"/>
</dbReference>
<dbReference type="CDD" id="cd00293">
    <property type="entry name" value="USP-like"/>
    <property type="match status" value="2"/>
</dbReference>
<sequence length="288" mass="31060">MKKILVATDFSERSDRALRRAVLLARRVGAELGLVHVVDDDQPPYIVGTERKDAEKLLAQMAATLREVDGVECRTQVVLASPFIGIASAVDSLAPDLLVIGPHRRQVLKDVFIGTTAERTIRSVSCPVLMVNAPPAGPYRHVLLTTDLSEGSCNALRRLPALGGGALSRHSLLYVFDTAGLNLTFSHSLPTDAQDRYRLEAERDASRELAQFAATAGLGDLRHLARRKSTAVPHEILKAAEAEHADLVVISTHGRSGLAKMLLGSVTEQVLRDAPVDVLALPPLPETV</sequence>
<evidence type="ECO:0000256" key="2">
    <source>
        <dbReference type="ARBA" id="ARBA00022741"/>
    </source>
</evidence>
<dbReference type="SUPFAM" id="SSF52402">
    <property type="entry name" value="Adenine nucleotide alpha hydrolases-like"/>
    <property type="match status" value="2"/>
</dbReference>
<feature type="domain" description="UspA" evidence="4">
    <location>
        <begin position="139"/>
        <end position="281"/>
    </location>
</feature>
<dbReference type="HOGENOM" id="CLU_049301_2_1_5"/>
<accession>A0A0B5E2S8</accession>
<dbReference type="OrthoDB" id="5564966at2"/>
<dbReference type="KEGG" id="cid:P73_2037"/>
<proteinExistence type="inferred from homology"/>
<dbReference type="EMBL" id="CP004393">
    <property type="protein sequence ID" value="AJE46752.1"/>
    <property type="molecule type" value="Genomic_DNA"/>
</dbReference>
<dbReference type="RefSeq" id="WP_043869494.1">
    <property type="nucleotide sequence ID" value="NZ_CP004393.1"/>
</dbReference>
<evidence type="ECO:0000256" key="1">
    <source>
        <dbReference type="ARBA" id="ARBA00008791"/>
    </source>
</evidence>
<dbReference type="STRING" id="1208324.P73_2037"/>
<keyword evidence="2" id="KW-0547">Nucleotide-binding</keyword>
<gene>
    <name evidence="5" type="ORF">P73_2037</name>
</gene>
<organism evidence="5 6">
    <name type="scientific">Celeribacter indicus</name>
    <dbReference type="NCBI Taxonomy" id="1208324"/>
    <lineage>
        <taxon>Bacteria</taxon>
        <taxon>Pseudomonadati</taxon>
        <taxon>Pseudomonadota</taxon>
        <taxon>Alphaproteobacteria</taxon>
        <taxon>Rhodobacterales</taxon>
        <taxon>Roseobacteraceae</taxon>
        <taxon>Celeribacter</taxon>
    </lineage>
</organism>
<dbReference type="AlphaFoldDB" id="A0A0B5E2S8"/>
<dbReference type="InterPro" id="IPR014729">
    <property type="entry name" value="Rossmann-like_a/b/a_fold"/>
</dbReference>
<dbReference type="Gene3D" id="3.40.50.620">
    <property type="entry name" value="HUPs"/>
    <property type="match status" value="2"/>
</dbReference>
<evidence type="ECO:0000259" key="4">
    <source>
        <dbReference type="Pfam" id="PF00582"/>
    </source>
</evidence>
<feature type="domain" description="UspA" evidence="4">
    <location>
        <begin position="1"/>
        <end position="131"/>
    </location>
</feature>
<dbReference type="InterPro" id="IPR006016">
    <property type="entry name" value="UspA"/>
</dbReference>
<comment type="similarity">
    <text evidence="1">Belongs to the universal stress protein A family.</text>
</comment>
<reference evidence="5 6" key="1">
    <citation type="journal article" date="2014" name="Int. J. Syst. Evol. Microbiol.">
        <title>Celeribacter indicus sp. nov., a polycyclic aromatic hydrocarbon-degrading bacterium from deep-sea sediment and reclassification of Huaishuia halophila as Celeribacter halophilus comb. nov.</title>
        <authorList>
            <person name="Lai Q."/>
            <person name="Cao J."/>
            <person name="Yuan J."/>
            <person name="Li F."/>
            <person name="Shao Z."/>
        </authorList>
    </citation>
    <scope>NUCLEOTIDE SEQUENCE [LARGE SCALE GENOMIC DNA]</scope>
    <source>
        <strain evidence="5">P73</strain>
    </source>
</reference>
<evidence type="ECO:0000256" key="3">
    <source>
        <dbReference type="ARBA" id="ARBA00022840"/>
    </source>
</evidence>
<protein>
    <submittedName>
        <fullName evidence="5">UspA domain-containing protein</fullName>
    </submittedName>
</protein>
<dbReference type="Pfam" id="PF00582">
    <property type="entry name" value="Usp"/>
    <property type="match status" value="2"/>
</dbReference>
<evidence type="ECO:0000313" key="5">
    <source>
        <dbReference type="EMBL" id="AJE46752.1"/>
    </source>
</evidence>
<dbReference type="InterPro" id="IPR006015">
    <property type="entry name" value="Universal_stress_UspA"/>
</dbReference>